<keyword evidence="5" id="KW-0378">Hydrolase</keyword>
<keyword evidence="3" id="KW-0808">Transferase</keyword>
<keyword evidence="4" id="KW-0479">Metal-binding</keyword>
<evidence type="ECO:0000256" key="1">
    <source>
        <dbReference type="ARBA" id="ARBA00000553"/>
    </source>
</evidence>
<keyword evidence="12" id="KW-1185">Reference proteome</keyword>
<evidence type="ECO:0000256" key="3">
    <source>
        <dbReference type="ARBA" id="ARBA00022679"/>
    </source>
</evidence>
<dbReference type="RefSeq" id="WP_263710399.1">
    <property type="nucleotide sequence ID" value="NZ_JAOWKX010000001.1"/>
</dbReference>
<evidence type="ECO:0000256" key="8">
    <source>
        <dbReference type="ARBA" id="ARBA00048968"/>
    </source>
</evidence>
<name>A0ABT3A3D0_9ALTE</name>
<gene>
    <name evidence="11" type="primary">pgeF</name>
    <name evidence="11" type="ORF">OE749_00620</name>
</gene>
<proteinExistence type="inferred from homology"/>
<dbReference type="InterPro" id="IPR038371">
    <property type="entry name" value="Cu_polyphenol_OxRdtase_sf"/>
</dbReference>
<dbReference type="Gene3D" id="3.60.140.10">
    <property type="entry name" value="CNF1/YfiH-like putative cysteine hydrolases"/>
    <property type="match status" value="1"/>
</dbReference>
<accession>A0ABT3A3D0</accession>
<protein>
    <recommendedName>
        <fullName evidence="10">Purine nucleoside phosphorylase</fullName>
    </recommendedName>
</protein>
<keyword evidence="6" id="KW-0862">Zinc</keyword>
<dbReference type="PANTHER" id="PTHR30616">
    <property type="entry name" value="UNCHARACTERIZED PROTEIN YFIH"/>
    <property type="match status" value="1"/>
</dbReference>
<evidence type="ECO:0000256" key="6">
    <source>
        <dbReference type="ARBA" id="ARBA00022833"/>
    </source>
</evidence>
<organism evidence="11 12">
    <name type="scientific">Fluctibacter corallii</name>
    <dbReference type="NCBI Taxonomy" id="2984329"/>
    <lineage>
        <taxon>Bacteria</taxon>
        <taxon>Pseudomonadati</taxon>
        <taxon>Pseudomonadota</taxon>
        <taxon>Gammaproteobacteria</taxon>
        <taxon>Alteromonadales</taxon>
        <taxon>Alteromonadaceae</taxon>
        <taxon>Fluctibacter</taxon>
    </lineage>
</organism>
<dbReference type="PANTHER" id="PTHR30616:SF2">
    <property type="entry name" value="PURINE NUCLEOSIDE PHOSPHORYLASE LACC1"/>
    <property type="match status" value="1"/>
</dbReference>
<evidence type="ECO:0000256" key="2">
    <source>
        <dbReference type="ARBA" id="ARBA00007353"/>
    </source>
</evidence>
<dbReference type="EMBL" id="JAOWKX010000001">
    <property type="protein sequence ID" value="MCV2883195.1"/>
    <property type="molecule type" value="Genomic_DNA"/>
</dbReference>
<evidence type="ECO:0000313" key="11">
    <source>
        <dbReference type="EMBL" id="MCV2883195.1"/>
    </source>
</evidence>
<evidence type="ECO:0000256" key="9">
    <source>
        <dbReference type="ARBA" id="ARBA00049893"/>
    </source>
</evidence>
<dbReference type="Proteomes" id="UP001652504">
    <property type="component" value="Unassembled WGS sequence"/>
</dbReference>
<dbReference type="NCBIfam" id="TIGR00726">
    <property type="entry name" value="peptidoglycan editing factor PgeF"/>
    <property type="match status" value="1"/>
</dbReference>
<sequence>MTGNSGSTQLSLITPDWDVPNWVDAYTTTRKGGVSQPPYDSLNVGMHVKDNPEHVKANRNMLPTKQPIHWLHQTHSNKIVEAGSAEAHADASFTSRDDVACAVMTADCIPILISSVQGDCVSAIHAGWRGLVNSIIDSSLAALPRPANELVAWIGPCISQPHFEVGQEVAKQFKSYSNAISQGQQQGKYHIDMALVAALQLRSLGVQHVYQSQLCTYANEDLFFSHRRATHQGLSDCGRVATVIALT</sequence>
<comment type="caution">
    <text evidence="11">The sequence shown here is derived from an EMBL/GenBank/DDBJ whole genome shotgun (WGS) entry which is preliminary data.</text>
</comment>
<comment type="catalytic activity">
    <reaction evidence="9">
        <text>S-methyl-5'-thioadenosine + phosphate = 5-(methylsulfanyl)-alpha-D-ribose 1-phosphate + adenine</text>
        <dbReference type="Rhea" id="RHEA:11852"/>
        <dbReference type="ChEBI" id="CHEBI:16708"/>
        <dbReference type="ChEBI" id="CHEBI:17509"/>
        <dbReference type="ChEBI" id="CHEBI:43474"/>
        <dbReference type="ChEBI" id="CHEBI:58533"/>
        <dbReference type="EC" id="2.4.2.28"/>
    </reaction>
    <physiologicalReaction direction="left-to-right" evidence="9">
        <dbReference type="Rhea" id="RHEA:11853"/>
    </physiologicalReaction>
</comment>
<dbReference type="InterPro" id="IPR011324">
    <property type="entry name" value="Cytotoxic_necrot_fac-like_cat"/>
</dbReference>
<comment type="similarity">
    <text evidence="2 10">Belongs to the purine nucleoside phosphorylase YfiH/LACC1 family.</text>
</comment>
<dbReference type="Pfam" id="PF02578">
    <property type="entry name" value="Cu-oxidase_4"/>
    <property type="match status" value="1"/>
</dbReference>
<evidence type="ECO:0000256" key="5">
    <source>
        <dbReference type="ARBA" id="ARBA00022801"/>
    </source>
</evidence>
<dbReference type="SUPFAM" id="SSF64438">
    <property type="entry name" value="CNF1/YfiH-like putative cysteine hydrolases"/>
    <property type="match status" value="1"/>
</dbReference>
<evidence type="ECO:0000313" key="12">
    <source>
        <dbReference type="Proteomes" id="UP001652504"/>
    </source>
</evidence>
<evidence type="ECO:0000256" key="10">
    <source>
        <dbReference type="RuleBase" id="RU361274"/>
    </source>
</evidence>
<dbReference type="CDD" id="cd16833">
    <property type="entry name" value="YfiH"/>
    <property type="match status" value="1"/>
</dbReference>
<reference evidence="11 12" key="1">
    <citation type="submission" date="2022-10" db="EMBL/GenBank/DDBJ databases">
        <title>Aestuariibacter sp. AA17 isolated from Montipora capitata coral fragment.</title>
        <authorList>
            <person name="Emsley S.A."/>
            <person name="Pfannmuller K.M."/>
            <person name="Loughran R.M."/>
            <person name="Shlafstein M."/>
            <person name="Papke E."/>
            <person name="Saw J.H."/>
            <person name="Ushijima B."/>
            <person name="Videau P."/>
        </authorList>
    </citation>
    <scope>NUCLEOTIDE SEQUENCE [LARGE SCALE GENOMIC DNA]</scope>
    <source>
        <strain evidence="11 12">AA17</strain>
    </source>
</reference>
<comment type="catalytic activity">
    <reaction evidence="8">
        <text>adenosine + phosphate = alpha-D-ribose 1-phosphate + adenine</text>
        <dbReference type="Rhea" id="RHEA:27642"/>
        <dbReference type="ChEBI" id="CHEBI:16335"/>
        <dbReference type="ChEBI" id="CHEBI:16708"/>
        <dbReference type="ChEBI" id="CHEBI:43474"/>
        <dbReference type="ChEBI" id="CHEBI:57720"/>
        <dbReference type="EC" id="2.4.2.1"/>
    </reaction>
    <physiologicalReaction direction="left-to-right" evidence="8">
        <dbReference type="Rhea" id="RHEA:27643"/>
    </physiologicalReaction>
</comment>
<evidence type="ECO:0000256" key="4">
    <source>
        <dbReference type="ARBA" id="ARBA00022723"/>
    </source>
</evidence>
<evidence type="ECO:0000256" key="7">
    <source>
        <dbReference type="ARBA" id="ARBA00047989"/>
    </source>
</evidence>
<comment type="catalytic activity">
    <reaction evidence="7">
        <text>adenosine + H2O + H(+) = inosine + NH4(+)</text>
        <dbReference type="Rhea" id="RHEA:24408"/>
        <dbReference type="ChEBI" id="CHEBI:15377"/>
        <dbReference type="ChEBI" id="CHEBI:15378"/>
        <dbReference type="ChEBI" id="CHEBI:16335"/>
        <dbReference type="ChEBI" id="CHEBI:17596"/>
        <dbReference type="ChEBI" id="CHEBI:28938"/>
        <dbReference type="EC" id="3.5.4.4"/>
    </reaction>
    <physiologicalReaction direction="left-to-right" evidence="7">
        <dbReference type="Rhea" id="RHEA:24409"/>
    </physiologicalReaction>
</comment>
<comment type="catalytic activity">
    <reaction evidence="1">
        <text>inosine + phosphate = alpha-D-ribose 1-phosphate + hypoxanthine</text>
        <dbReference type="Rhea" id="RHEA:27646"/>
        <dbReference type="ChEBI" id="CHEBI:17368"/>
        <dbReference type="ChEBI" id="CHEBI:17596"/>
        <dbReference type="ChEBI" id="CHEBI:43474"/>
        <dbReference type="ChEBI" id="CHEBI:57720"/>
        <dbReference type="EC" id="2.4.2.1"/>
    </reaction>
    <physiologicalReaction direction="left-to-right" evidence="1">
        <dbReference type="Rhea" id="RHEA:27647"/>
    </physiologicalReaction>
</comment>
<dbReference type="InterPro" id="IPR003730">
    <property type="entry name" value="Cu_polyphenol_OxRdtase"/>
</dbReference>